<feature type="transmembrane region" description="Helical" evidence="3">
    <location>
        <begin position="61"/>
        <end position="80"/>
    </location>
</feature>
<dbReference type="GO" id="GO:0052621">
    <property type="term" value="F:diguanylate cyclase activity"/>
    <property type="evidence" value="ECO:0007669"/>
    <property type="project" value="UniProtKB-EC"/>
</dbReference>
<keyword evidence="3" id="KW-0812">Transmembrane</keyword>
<keyword evidence="5" id="KW-0548">Nucleotidyltransferase</keyword>
<organism evidence="5 6">
    <name type="scientific">Massilia suwonensis</name>
    <dbReference type="NCBI Taxonomy" id="648895"/>
    <lineage>
        <taxon>Bacteria</taxon>
        <taxon>Pseudomonadati</taxon>
        <taxon>Pseudomonadota</taxon>
        <taxon>Betaproteobacteria</taxon>
        <taxon>Burkholderiales</taxon>
        <taxon>Oxalobacteraceae</taxon>
        <taxon>Telluria group</taxon>
        <taxon>Massilia</taxon>
    </lineage>
</organism>
<comment type="catalytic activity">
    <reaction evidence="2">
        <text>2 GTP = 3',3'-c-di-GMP + 2 diphosphate</text>
        <dbReference type="Rhea" id="RHEA:24898"/>
        <dbReference type="ChEBI" id="CHEBI:33019"/>
        <dbReference type="ChEBI" id="CHEBI:37565"/>
        <dbReference type="ChEBI" id="CHEBI:58805"/>
        <dbReference type="EC" id="2.7.7.65"/>
    </reaction>
</comment>
<dbReference type="InterPro" id="IPR029787">
    <property type="entry name" value="Nucleotide_cyclase"/>
</dbReference>
<dbReference type="Proteomes" id="UP001596101">
    <property type="component" value="Unassembled WGS sequence"/>
</dbReference>
<evidence type="ECO:0000256" key="3">
    <source>
        <dbReference type="SAM" id="Phobius"/>
    </source>
</evidence>
<dbReference type="Gene3D" id="3.30.70.270">
    <property type="match status" value="2"/>
</dbReference>
<feature type="transmembrane region" description="Helical" evidence="3">
    <location>
        <begin position="36"/>
        <end position="55"/>
    </location>
</feature>
<dbReference type="PANTHER" id="PTHR45138">
    <property type="entry name" value="REGULATORY COMPONENTS OF SENSORY TRANSDUCTION SYSTEM"/>
    <property type="match status" value="1"/>
</dbReference>
<keyword evidence="3" id="KW-1133">Transmembrane helix</keyword>
<keyword evidence="3" id="KW-0472">Membrane</keyword>
<dbReference type="EMBL" id="JBHSMR010000013">
    <property type="protein sequence ID" value="MFC5479793.1"/>
    <property type="molecule type" value="Genomic_DNA"/>
</dbReference>
<dbReference type="InterPro" id="IPR050469">
    <property type="entry name" value="Diguanylate_Cyclase"/>
</dbReference>
<feature type="transmembrane region" description="Helical" evidence="3">
    <location>
        <begin position="169"/>
        <end position="189"/>
    </location>
</feature>
<gene>
    <name evidence="5" type="ORF">ACFPQ5_16460</name>
</gene>
<accession>A0ABW0MPI1</accession>
<reference evidence="6" key="1">
    <citation type="journal article" date="2019" name="Int. J. Syst. Evol. Microbiol.">
        <title>The Global Catalogue of Microorganisms (GCM) 10K type strain sequencing project: providing services to taxonomists for standard genome sequencing and annotation.</title>
        <authorList>
            <consortium name="The Broad Institute Genomics Platform"/>
            <consortium name="The Broad Institute Genome Sequencing Center for Infectious Disease"/>
            <person name="Wu L."/>
            <person name="Ma J."/>
        </authorList>
    </citation>
    <scope>NUCLEOTIDE SEQUENCE [LARGE SCALE GENOMIC DNA]</scope>
    <source>
        <strain evidence="6">CCUG 43111</strain>
    </source>
</reference>
<dbReference type="InterPro" id="IPR043128">
    <property type="entry name" value="Rev_trsase/Diguanyl_cyclase"/>
</dbReference>
<dbReference type="RefSeq" id="WP_379757936.1">
    <property type="nucleotide sequence ID" value="NZ_JBHSMR010000013.1"/>
</dbReference>
<evidence type="ECO:0000256" key="2">
    <source>
        <dbReference type="ARBA" id="ARBA00034247"/>
    </source>
</evidence>
<feature type="transmembrane region" description="Helical" evidence="3">
    <location>
        <begin position="92"/>
        <end position="116"/>
    </location>
</feature>
<dbReference type="SMART" id="SM00267">
    <property type="entry name" value="GGDEF"/>
    <property type="match status" value="2"/>
</dbReference>
<keyword evidence="5" id="KW-0808">Transferase</keyword>
<protein>
    <recommendedName>
        <fullName evidence="1">diguanylate cyclase</fullName>
        <ecNumber evidence="1">2.7.7.65</ecNumber>
    </recommendedName>
</protein>
<sequence>MTLATRFTTRYLAAIRWFIPSEVRADAATLTRAQNVINAVVMAALSGPFYAWTYHALGYTAAGRVILTCCICMFSAPFLLRLTGSIVVAREVFLCAVFFNFSWLTYAMGGVSAPTAGWMVVPPMVALFLGGYATSMFWLALTCATVVLIYALPLLGIPLPAHPIEEMRLLFLLCDFGLYLVIVLFVFLFELTRTEGVVKLQHALDFIHDAAVRDPLTGGDTRRQALRQLAQQREDGAVFSLCLLELDRFRRIDASHGQAAGDAVLRAVAQCVAQHLPEGGSFGRYGDAQMLLILPRTTQQEALLLAERMRLAVHGLRFGSAAPELAVTVSIGVAQREADESSGQTIARADEALYQATSNGHDRVLAYGDNPALPAPDAELAAPDLFDHTRIDPLTGLLSRRVLRDRLGHAMARALRNGRMAAVMVLEVDQLGDIREACGSAGGDALLAQVAAQVRDSLHAADTIVRSGGHSGSQFVLILEDLRSSEGARQVAHSILDRFTFPLAVAGRDWRVTLSIGIAMYPAPGCDMDTLLERAESAMTRAHLEGGNGIRLYAMDTARGVPAG</sequence>
<evidence type="ECO:0000256" key="1">
    <source>
        <dbReference type="ARBA" id="ARBA00012528"/>
    </source>
</evidence>
<feature type="transmembrane region" description="Helical" evidence="3">
    <location>
        <begin position="136"/>
        <end position="157"/>
    </location>
</feature>
<dbReference type="PROSITE" id="PS50887">
    <property type="entry name" value="GGDEF"/>
    <property type="match status" value="2"/>
</dbReference>
<proteinExistence type="predicted"/>
<name>A0ABW0MPI1_9BURK</name>
<feature type="domain" description="GGDEF" evidence="4">
    <location>
        <begin position="237"/>
        <end position="369"/>
    </location>
</feature>
<feature type="domain" description="GGDEF" evidence="4">
    <location>
        <begin position="419"/>
        <end position="555"/>
    </location>
</feature>
<evidence type="ECO:0000259" key="4">
    <source>
        <dbReference type="PROSITE" id="PS50887"/>
    </source>
</evidence>
<dbReference type="PANTHER" id="PTHR45138:SF9">
    <property type="entry name" value="DIGUANYLATE CYCLASE DGCM-RELATED"/>
    <property type="match status" value="1"/>
</dbReference>
<dbReference type="EC" id="2.7.7.65" evidence="1"/>
<dbReference type="SUPFAM" id="SSF55073">
    <property type="entry name" value="Nucleotide cyclase"/>
    <property type="match status" value="2"/>
</dbReference>
<comment type="caution">
    <text evidence="5">The sequence shown here is derived from an EMBL/GenBank/DDBJ whole genome shotgun (WGS) entry which is preliminary data.</text>
</comment>
<keyword evidence="6" id="KW-1185">Reference proteome</keyword>
<dbReference type="InterPro" id="IPR000160">
    <property type="entry name" value="GGDEF_dom"/>
</dbReference>
<dbReference type="NCBIfam" id="TIGR00254">
    <property type="entry name" value="GGDEF"/>
    <property type="match status" value="2"/>
</dbReference>
<dbReference type="Pfam" id="PF00990">
    <property type="entry name" value="GGDEF"/>
    <property type="match status" value="2"/>
</dbReference>
<dbReference type="CDD" id="cd01949">
    <property type="entry name" value="GGDEF"/>
    <property type="match status" value="2"/>
</dbReference>
<evidence type="ECO:0000313" key="6">
    <source>
        <dbReference type="Proteomes" id="UP001596101"/>
    </source>
</evidence>
<evidence type="ECO:0000313" key="5">
    <source>
        <dbReference type="EMBL" id="MFC5479793.1"/>
    </source>
</evidence>